<keyword evidence="3" id="KW-1185">Reference proteome</keyword>
<dbReference type="RefSeq" id="WP_135349767.1">
    <property type="nucleotide sequence ID" value="NZ_SRJD01000026.1"/>
</dbReference>
<comment type="caution">
    <text evidence="2">The sequence shown here is derived from an EMBL/GenBank/DDBJ whole genome shotgun (WGS) entry which is preliminary data.</text>
</comment>
<evidence type="ECO:0000256" key="1">
    <source>
        <dbReference type="SAM" id="MobiDB-lite"/>
    </source>
</evidence>
<organism evidence="2 3">
    <name type="scientific">Sporolactobacillus shoreae</name>
    <dbReference type="NCBI Taxonomy" id="1465501"/>
    <lineage>
        <taxon>Bacteria</taxon>
        <taxon>Bacillati</taxon>
        <taxon>Bacillota</taxon>
        <taxon>Bacilli</taxon>
        <taxon>Bacillales</taxon>
        <taxon>Sporolactobacillaceae</taxon>
        <taxon>Sporolactobacillus</taxon>
    </lineage>
</organism>
<evidence type="ECO:0000313" key="2">
    <source>
        <dbReference type="EMBL" id="TGA96328.1"/>
    </source>
</evidence>
<reference evidence="2 3" key="1">
    <citation type="journal article" date="2015" name="Int. J. Syst. Evol. Microbiol.">
        <title>Sporolactobacillus shoreae sp. nov. and Sporolactobacillus spathodeae sp. nov., two spore-forming lactic acid bacteria isolated from tree barks in Thailand.</title>
        <authorList>
            <person name="Thamacharoensuk T."/>
            <person name="Kitahara M."/>
            <person name="Ohkuma M."/>
            <person name="Thongchul N."/>
            <person name="Tanasupawat S."/>
        </authorList>
    </citation>
    <scope>NUCLEOTIDE SEQUENCE [LARGE SCALE GENOMIC DNA]</scope>
    <source>
        <strain evidence="2 3">BK92</strain>
    </source>
</reference>
<accession>A0A4Z0GK54</accession>
<dbReference type="Proteomes" id="UP000298347">
    <property type="component" value="Unassembled WGS sequence"/>
</dbReference>
<dbReference type="AlphaFoldDB" id="A0A4Z0GK54"/>
<evidence type="ECO:0000313" key="3">
    <source>
        <dbReference type="Proteomes" id="UP000298347"/>
    </source>
</evidence>
<feature type="region of interest" description="Disordered" evidence="1">
    <location>
        <begin position="38"/>
        <end position="72"/>
    </location>
</feature>
<name>A0A4Z0GK54_9BACL</name>
<sequence>MTDREKIFNEYFENVSNEQLMRDLEETGMFRKKPEEVFGEEQDKNQGTTYVTTVGKPMPIIGVRPVGGRQRRRPRHVLRSFDGSSKLVGRKLPDGVKIVTRDAQVIITGNEAAITRKNK</sequence>
<proteinExistence type="predicted"/>
<protein>
    <submittedName>
        <fullName evidence="2">Uncharacterized protein</fullName>
    </submittedName>
</protein>
<dbReference type="EMBL" id="SRJD01000026">
    <property type="protein sequence ID" value="TGA96328.1"/>
    <property type="molecule type" value="Genomic_DNA"/>
</dbReference>
<gene>
    <name evidence="2" type="ORF">E4665_15805</name>
</gene>